<dbReference type="AlphaFoldDB" id="A0A931F2E7"/>
<comment type="caution">
    <text evidence="3">The sequence shown here is derived from an EMBL/GenBank/DDBJ whole genome shotgun (WGS) entry which is preliminary data.</text>
</comment>
<gene>
    <name evidence="3" type="ORF">ITP53_38380</name>
</gene>
<sequence length="128" mass="14788">MESSPAAIYMAWTERFDTWFAEPGVIRMRPQEDEPYFFEVVHEGARSPHYGRFLTLDPDRLVELTWTNGRNGTNGAETVIRVELTAAETGTHLRLTHAGFYDDHSAKQHANAWPRVLAHLDERLSRRH</sequence>
<proteinExistence type="inferred from homology"/>
<dbReference type="SUPFAM" id="SSF55961">
    <property type="entry name" value="Bet v1-like"/>
    <property type="match status" value="1"/>
</dbReference>
<name>A0A931F2E7_9ACTN</name>
<dbReference type="Gene3D" id="3.30.530.20">
    <property type="match status" value="1"/>
</dbReference>
<evidence type="ECO:0000313" key="4">
    <source>
        <dbReference type="Proteomes" id="UP000605361"/>
    </source>
</evidence>
<dbReference type="InterPro" id="IPR023393">
    <property type="entry name" value="START-like_dom_sf"/>
</dbReference>
<dbReference type="CDD" id="cd07814">
    <property type="entry name" value="SRPBCC_CalC_Aha1-like"/>
    <property type="match status" value="1"/>
</dbReference>
<dbReference type="EMBL" id="JADOGI010000162">
    <property type="protein sequence ID" value="MBF8191465.1"/>
    <property type="molecule type" value="Genomic_DNA"/>
</dbReference>
<dbReference type="Pfam" id="PF08327">
    <property type="entry name" value="AHSA1"/>
    <property type="match status" value="1"/>
</dbReference>
<protein>
    <submittedName>
        <fullName evidence="3">SRPBCC domain-containing protein</fullName>
    </submittedName>
</protein>
<accession>A0A931F2E7</accession>
<dbReference type="Proteomes" id="UP000605361">
    <property type="component" value="Unassembled WGS sequence"/>
</dbReference>
<evidence type="ECO:0000256" key="1">
    <source>
        <dbReference type="ARBA" id="ARBA00006817"/>
    </source>
</evidence>
<organism evidence="3 4">
    <name type="scientific">Nonomuraea cypriaca</name>
    <dbReference type="NCBI Taxonomy" id="1187855"/>
    <lineage>
        <taxon>Bacteria</taxon>
        <taxon>Bacillati</taxon>
        <taxon>Actinomycetota</taxon>
        <taxon>Actinomycetes</taxon>
        <taxon>Streptosporangiales</taxon>
        <taxon>Streptosporangiaceae</taxon>
        <taxon>Nonomuraea</taxon>
    </lineage>
</organism>
<comment type="similarity">
    <text evidence="1">Belongs to the AHA1 family.</text>
</comment>
<reference evidence="3" key="1">
    <citation type="submission" date="2020-11" db="EMBL/GenBank/DDBJ databases">
        <title>Whole-genome analyses of Nonomuraea sp. K274.</title>
        <authorList>
            <person name="Veyisoglu A."/>
        </authorList>
    </citation>
    <scope>NUCLEOTIDE SEQUENCE</scope>
    <source>
        <strain evidence="3">K274</strain>
    </source>
</reference>
<feature type="domain" description="Activator of Hsp90 ATPase homologue 1/2-like C-terminal" evidence="2">
    <location>
        <begin position="4"/>
        <end position="124"/>
    </location>
</feature>
<evidence type="ECO:0000259" key="2">
    <source>
        <dbReference type="Pfam" id="PF08327"/>
    </source>
</evidence>
<evidence type="ECO:0000313" key="3">
    <source>
        <dbReference type="EMBL" id="MBF8191465.1"/>
    </source>
</evidence>
<keyword evidence="4" id="KW-1185">Reference proteome</keyword>
<dbReference type="InterPro" id="IPR013538">
    <property type="entry name" value="ASHA1/2-like_C"/>
</dbReference>
<dbReference type="RefSeq" id="WP_195900374.1">
    <property type="nucleotide sequence ID" value="NZ_JADOGI010000162.1"/>
</dbReference>